<feature type="domain" description="Glutamine amidotransferase" evidence="15">
    <location>
        <begin position="299"/>
        <end position="512"/>
    </location>
</feature>
<dbReference type="Pfam" id="PF00117">
    <property type="entry name" value="GATase"/>
    <property type="match status" value="1"/>
</dbReference>
<comment type="pathway">
    <text evidence="1">Pyrimidine metabolism; CTP biosynthesis via de novo pathway; CTP from UDP: step 2/2.</text>
</comment>
<keyword evidence="7" id="KW-0067">ATP-binding</keyword>
<keyword evidence="4 17" id="KW-0436">Ligase</keyword>
<dbReference type="AlphaFoldDB" id="B2KD63"/>
<evidence type="ECO:0000259" key="16">
    <source>
        <dbReference type="Pfam" id="PF06418"/>
    </source>
</evidence>
<dbReference type="InterPro" id="IPR029062">
    <property type="entry name" value="Class_I_gatase-like"/>
</dbReference>
<evidence type="ECO:0000313" key="18">
    <source>
        <dbReference type="Proteomes" id="UP000001029"/>
    </source>
</evidence>
<evidence type="ECO:0000256" key="5">
    <source>
        <dbReference type="ARBA" id="ARBA00022723"/>
    </source>
</evidence>
<dbReference type="PANTHER" id="PTHR11550">
    <property type="entry name" value="CTP SYNTHASE"/>
    <property type="match status" value="1"/>
</dbReference>
<evidence type="ECO:0000256" key="9">
    <source>
        <dbReference type="ARBA" id="ARBA00022962"/>
    </source>
</evidence>
<comment type="catalytic activity">
    <reaction evidence="11">
        <text>UTP + L-glutamine + ATP + H2O = CTP + L-glutamate + ADP + phosphate + 2 H(+)</text>
        <dbReference type="Rhea" id="RHEA:26426"/>
        <dbReference type="ChEBI" id="CHEBI:15377"/>
        <dbReference type="ChEBI" id="CHEBI:15378"/>
        <dbReference type="ChEBI" id="CHEBI:29985"/>
        <dbReference type="ChEBI" id="CHEBI:30616"/>
        <dbReference type="ChEBI" id="CHEBI:37563"/>
        <dbReference type="ChEBI" id="CHEBI:43474"/>
        <dbReference type="ChEBI" id="CHEBI:46398"/>
        <dbReference type="ChEBI" id="CHEBI:58359"/>
        <dbReference type="ChEBI" id="CHEBI:456216"/>
        <dbReference type="EC" id="6.3.4.2"/>
    </reaction>
</comment>
<reference evidence="17 18" key="1">
    <citation type="journal article" date="2009" name="Appl. Environ. Microbiol.">
        <title>Genomic analysis of 'Elusimicrobium minutum,' the first cultivated representative of the phylum 'Elusimicrobia' (formerly termite group 1).</title>
        <authorList>
            <person name="Herlemann D.P.R."/>
            <person name="Geissinger O."/>
            <person name="Ikeda-Ohtsubo W."/>
            <person name="Kunin V."/>
            <person name="Sun H."/>
            <person name="Lapidus A."/>
            <person name="Hugenholtz P."/>
            <person name="Brune A."/>
        </authorList>
    </citation>
    <scope>NUCLEOTIDE SEQUENCE [LARGE SCALE GENOMIC DNA]</scope>
    <source>
        <strain evidence="17 18">Pei191</strain>
    </source>
</reference>
<evidence type="ECO:0000256" key="7">
    <source>
        <dbReference type="ARBA" id="ARBA00022840"/>
    </source>
</evidence>
<dbReference type="GO" id="GO:0042802">
    <property type="term" value="F:identical protein binding"/>
    <property type="evidence" value="ECO:0007669"/>
    <property type="project" value="TreeGrafter"/>
</dbReference>
<dbReference type="GO" id="GO:0044210">
    <property type="term" value="P:'de novo' CTP biosynthetic process"/>
    <property type="evidence" value="ECO:0007669"/>
    <property type="project" value="UniProtKB-UniPathway"/>
</dbReference>
<evidence type="ECO:0000259" key="15">
    <source>
        <dbReference type="Pfam" id="PF00117"/>
    </source>
</evidence>
<proteinExistence type="inferred from homology"/>
<evidence type="ECO:0000256" key="2">
    <source>
        <dbReference type="ARBA" id="ARBA00007533"/>
    </source>
</evidence>
<dbReference type="InterPro" id="IPR004468">
    <property type="entry name" value="CTP_synthase"/>
</dbReference>
<name>B2KD63_ELUMP</name>
<comment type="similarity">
    <text evidence="2">Belongs to the CTP synthase family.</text>
</comment>
<evidence type="ECO:0000256" key="11">
    <source>
        <dbReference type="ARBA" id="ARBA00047781"/>
    </source>
</evidence>
<dbReference type="InterPro" id="IPR017456">
    <property type="entry name" value="CTP_synthase_N"/>
</dbReference>
<gene>
    <name evidence="17" type="ordered locus">Emin_0904</name>
</gene>
<evidence type="ECO:0000256" key="1">
    <source>
        <dbReference type="ARBA" id="ARBA00005171"/>
    </source>
</evidence>
<evidence type="ECO:0000256" key="14">
    <source>
        <dbReference type="ARBA" id="ARBA00083191"/>
    </source>
</evidence>
<dbReference type="GO" id="GO:0003883">
    <property type="term" value="F:CTP synthase activity"/>
    <property type="evidence" value="ECO:0007669"/>
    <property type="project" value="UniProtKB-EC"/>
</dbReference>
<dbReference type="GO" id="GO:0046872">
    <property type="term" value="F:metal ion binding"/>
    <property type="evidence" value="ECO:0007669"/>
    <property type="project" value="UniProtKB-KW"/>
</dbReference>
<dbReference type="OrthoDB" id="9801107at2"/>
<organism evidence="17 18">
    <name type="scientific">Elusimicrobium minutum (strain Pei191)</name>
    <dbReference type="NCBI Taxonomy" id="445932"/>
    <lineage>
        <taxon>Bacteria</taxon>
        <taxon>Pseudomonadati</taxon>
        <taxon>Elusimicrobiota</taxon>
        <taxon>Elusimicrobia</taxon>
        <taxon>Elusimicrobiales</taxon>
        <taxon>Elusimicrobiaceae</taxon>
        <taxon>Elusimicrobium</taxon>
    </lineage>
</organism>
<dbReference type="NCBIfam" id="TIGR00337">
    <property type="entry name" value="PyrG"/>
    <property type="match status" value="1"/>
</dbReference>
<keyword evidence="8" id="KW-0460">Magnesium</keyword>
<evidence type="ECO:0000256" key="6">
    <source>
        <dbReference type="ARBA" id="ARBA00022741"/>
    </source>
</evidence>
<dbReference type="KEGG" id="emi:Emin_0904"/>
<dbReference type="GO" id="GO:0005829">
    <property type="term" value="C:cytosol"/>
    <property type="evidence" value="ECO:0007669"/>
    <property type="project" value="TreeGrafter"/>
</dbReference>
<dbReference type="CDD" id="cd01746">
    <property type="entry name" value="GATase1_CTP_Synthase"/>
    <property type="match status" value="1"/>
</dbReference>
<dbReference type="GO" id="GO:0005524">
    <property type="term" value="F:ATP binding"/>
    <property type="evidence" value="ECO:0007669"/>
    <property type="project" value="UniProtKB-KW"/>
</dbReference>
<protein>
    <recommendedName>
        <fullName evidence="3">CTP synthase (glutamine hydrolyzing)</fullName>
        <ecNumber evidence="3">6.3.4.2</ecNumber>
    </recommendedName>
    <alternativeName>
        <fullName evidence="13">Cytidine 5'-triphosphate synthase</fullName>
    </alternativeName>
    <alternativeName>
        <fullName evidence="14">Cytidine triphosphate synthetase</fullName>
    </alternativeName>
    <alternativeName>
        <fullName evidence="12">UTP--ammonia ligase</fullName>
    </alternativeName>
</protein>
<dbReference type="Gene3D" id="3.40.50.300">
    <property type="entry name" value="P-loop containing nucleotide triphosphate hydrolases"/>
    <property type="match status" value="1"/>
</dbReference>
<dbReference type="EMBL" id="CP001055">
    <property type="protein sequence ID" value="ACC98459.1"/>
    <property type="molecule type" value="Genomic_DNA"/>
</dbReference>
<dbReference type="Pfam" id="PF06418">
    <property type="entry name" value="CTP_synth_N"/>
    <property type="match status" value="1"/>
</dbReference>
<evidence type="ECO:0000256" key="13">
    <source>
        <dbReference type="ARBA" id="ARBA00079941"/>
    </source>
</evidence>
<dbReference type="EC" id="6.3.4.2" evidence="3"/>
<dbReference type="Gene3D" id="3.40.50.880">
    <property type="match status" value="1"/>
</dbReference>
<dbReference type="PANTHER" id="PTHR11550:SF0">
    <property type="entry name" value="CTP SYNTHASE-RELATED"/>
    <property type="match status" value="1"/>
</dbReference>
<dbReference type="CDD" id="cd03113">
    <property type="entry name" value="CTPS_N"/>
    <property type="match status" value="1"/>
</dbReference>
<keyword evidence="6" id="KW-0547">Nucleotide-binding</keyword>
<evidence type="ECO:0000256" key="3">
    <source>
        <dbReference type="ARBA" id="ARBA00012291"/>
    </source>
</evidence>
<dbReference type="Proteomes" id="UP000001029">
    <property type="component" value="Chromosome"/>
</dbReference>
<dbReference type="InterPro" id="IPR027417">
    <property type="entry name" value="P-loop_NTPase"/>
</dbReference>
<dbReference type="GO" id="GO:0019856">
    <property type="term" value="P:pyrimidine nucleobase biosynthetic process"/>
    <property type="evidence" value="ECO:0007669"/>
    <property type="project" value="TreeGrafter"/>
</dbReference>
<keyword evidence="9" id="KW-0315">Glutamine amidotransferase</keyword>
<keyword evidence="10" id="KW-0665">Pyrimidine biosynthesis</keyword>
<feature type="domain" description="CTP synthase N-terminal" evidence="16">
    <location>
        <begin position="3"/>
        <end position="264"/>
    </location>
</feature>
<dbReference type="STRING" id="445932.Emin_0904"/>
<dbReference type="HOGENOM" id="CLU_011675_5_0_0"/>
<accession>B2KD63</accession>
<dbReference type="PROSITE" id="PS51273">
    <property type="entry name" value="GATASE_TYPE_1"/>
    <property type="match status" value="1"/>
</dbReference>
<evidence type="ECO:0000256" key="10">
    <source>
        <dbReference type="ARBA" id="ARBA00022975"/>
    </source>
</evidence>
<evidence type="ECO:0000256" key="4">
    <source>
        <dbReference type="ARBA" id="ARBA00022598"/>
    </source>
</evidence>
<dbReference type="InterPro" id="IPR017926">
    <property type="entry name" value="GATASE"/>
</dbReference>
<sequence>MSKFIFVTGGVVSSLGKGIAGASLGKLLQLNGFKVNMIKCDPYLNVDPGNMSPFQHGEVFVTVDGAETDLDLGYYERFLGVPTTRANTNTAGGIYLTVLDRERKGLYNGLTVQVIPHITDEIKKRFTAFEKDYDVTIIEIGGTVGDIESLPFIEAARQLKLERPNKVLSVHLTLIPYIKSSDELKTKPTQHSVIKLRELGINPDMLFCRTDRPLSDSIKQKISLFCSVPKEAVIEASDKESIYLVPENFYKQNADKQIMKMLGLKPKQKFDATWFNFINKNLEHKETVDIAMVGKYSDLKDAYKSVNESLFLSGMSNKVNVNIIYVNAEKDNIKEKLANVHGILIPGGFGPRGMEGKIEAVKIARESHKPLLGLCVGMQCIFLESARRAGLKDADSAEFNTKTKNPVITLMEKYKEDRPRCGNAKVEIEDGSKAFEVYGTNNIEERHRHRYALNTKYVDVLEKAGLKISGWSDEIAEIVELPTHPFFIGVQYHPEFGSRPMHPHPLFRDFIKEAKKQKNKK</sequence>
<keyword evidence="5" id="KW-0479">Metal-binding</keyword>
<keyword evidence="18" id="KW-1185">Reference proteome</keyword>
<dbReference type="SUPFAM" id="SSF52540">
    <property type="entry name" value="P-loop containing nucleoside triphosphate hydrolases"/>
    <property type="match status" value="1"/>
</dbReference>
<dbReference type="InterPro" id="IPR033828">
    <property type="entry name" value="GATase1_CTP_Synthase"/>
</dbReference>
<evidence type="ECO:0000313" key="17">
    <source>
        <dbReference type="EMBL" id="ACC98459.1"/>
    </source>
</evidence>
<dbReference type="FunFam" id="3.40.50.300:FF:000009">
    <property type="entry name" value="CTP synthase"/>
    <property type="match status" value="1"/>
</dbReference>
<dbReference type="UniPathway" id="UPA00159">
    <property type="reaction ID" value="UER00277"/>
</dbReference>
<dbReference type="NCBIfam" id="NF003792">
    <property type="entry name" value="PRK05380.1"/>
    <property type="match status" value="1"/>
</dbReference>
<dbReference type="SUPFAM" id="SSF52317">
    <property type="entry name" value="Class I glutamine amidotransferase-like"/>
    <property type="match status" value="1"/>
</dbReference>
<evidence type="ECO:0000256" key="8">
    <source>
        <dbReference type="ARBA" id="ARBA00022842"/>
    </source>
</evidence>
<evidence type="ECO:0000256" key="12">
    <source>
        <dbReference type="ARBA" id="ARBA00075170"/>
    </source>
</evidence>
<dbReference type="RefSeq" id="WP_012415074.1">
    <property type="nucleotide sequence ID" value="NC_010644.1"/>
</dbReference>